<dbReference type="PROSITE" id="PS00028">
    <property type="entry name" value="ZINC_FINGER_C2H2_1"/>
    <property type="match status" value="1"/>
</dbReference>
<feature type="domain" description="C2H2-type" evidence="3">
    <location>
        <begin position="261"/>
        <end position="289"/>
    </location>
</feature>
<gene>
    <name evidence="4" type="ORF">B0J15DRAFT_558373</name>
</gene>
<keyword evidence="5" id="KW-1185">Reference proteome</keyword>
<feature type="compositionally biased region" description="Polar residues" evidence="2">
    <location>
        <begin position="92"/>
        <end position="110"/>
    </location>
</feature>
<dbReference type="SMART" id="SM00355">
    <property type="entry name" value="ZnF_C2H2"/>
    <property type="match status" value="3"/>
</dbReference>
<keyword evidence="1" id="KW-0862">Zinc</keyword>
<feature type="compositionally biased region" description="Low complexity" evidence="2">
    <location>
        <begin position="212"/>
        <end position="233"/>
    </location>
</feature>
<feature type="region of interest" description="Disordered" evidence="2">
    <location>
        <begin position="194"/>
        <end position="255"/>
    </location>
</feature>
<keyword evidence="1" id="KW-0863">Zinc-finger</keyword>
<evidence type="ECO:0000313" key="4">
    <source>
        <dbReference type="EMBL" id="KAH7276202.1"/>
    </source>
</evidence>
<keyword evidence="1" id="KW-0479">Metal-binding</keyword>
<evidence type="ECO:0000256" key="1">
    <source>
        <dbReference type="PROSITE-ProRule" id="PRU00042"/>
    </source>
</evidence>
<dbReference type="OrthoDB" id="5399138at2759"/>
<organism evidence="4 5">
    <name type="scientific">Fusarium solani</name>
    <name type="common">Filamentous fungus</name>
    <dbReference type="NCBI Taxonomy" id="169388"/>
    <lineage>
        <taxon>Eukaryota</taxon>
        <taxon>Fungi</taxon>
        <taxon>Dikarya</taxon>
        <taxon>Ascomycota</taxon>
        <taxon>Pezizomycotina</taxon>
        <taxon>Sordariomycetes</taxon>
        <taxon>Hypocreomycetidae</taxon>
        <taxon>Hypocreales</taxon>
        <taxon>Nectriaceae</taxon>
        <taxon>Fusarium</taxon>
        <taxon>Fusarium solani species complex</taxon>
    </lineage>
</organism>
<feature type="region of interest" description="Disordered" evidence="2">
    <location>
        <begin position="92"/>
        <end position="118"/>
    </location>
</feature>
<reference evidence="4" key="1">
    <citation type="journal article" date="2021" name="Nat. Commun.">
        <title>Genetic determinants of endophytism in the Arabidopsis root mycobiome.</title>
        <authorList>
            <person name="Mesny F."/>
            <person name="Miyauchi S."/>
            <person name="Thiergart T."/>
            <person name="Pickel B."/>
            <person name="Atanasova L."/>
            <person name="Karlsson M."/>
            <person name="Huettel B."/>
            <person name="Barry K.W."/>
            <person name="Haridas S."/>
            <person name="Chen C."/>
            <person name="Bauer D."/>
            <person name="Andreopoulos W."/>
            <person name="Pangilinan J."/>
            <person name="LaButti K."/>
            <person name="Riley R."/>
            <person name="Lipzen A."/>
            <person name="Clum A."/>
            <person name="Drula E."/>
            <person name="Henrissat B."/>
            <person name="Kohler A."/>
            <person name="Grigoriev I.V."/>
            <person name="Martin F.M."/>
            <person name="Hacquard S."/>
        </authorList>
    </citation>
    <scope>NUCLEOTIDE SEQUENCE</scope>
    <source>
        <strain evidence="4">FSSC 5 MPI-SDFR-AT-0091</strain>
    </source>
</reference>
<dbReference type="EMBL" id="JAGTJS010000001">
    <property type="protein sequence ID" value="KAH7276202.1"/>
    <property type="molecule type" value="Genomic_DNA"/>
</dbReference>
<proteinExistence type="predicted"/>
<accession>A0A9P9REM9</accession>
<evidence type="ECO:0000313" key="5">
    <source>
        <dbReference type="Proteomes" id="UP000736672"/>
    </source>
</evidence>
<protein>
    <recommendedName>
        <fullName evidence="3">C2H2-type domain-containing protein</fullName>
    </recommendedName>
</protein>
<comment type="caution">
    <text evidence="4">The sequence shown here is derived from an EMBL/GenBank/DDBJ whole genome shotgun (WGS) entry which is preliminary data.</text>
</comment>
<dbReference type="GO" id="GO:0008270">
    <property type="term" value="F:zinc ion binding"/>
    <property type="evidence" value="ECO:0007669"/>
    <property type="project" value="UniProtKB-KW"/>
</dbReference>
<sequence>MDNFDGDILMFSEFDFAQLGLILEATDQNAVTGDSSLDTGHQLCGEDQSVRPCDTIISAQPLESTRPTISDFLKFPGVIDLDAYIDPSLSLQAQSSPAEQNHPRQLSTGEIPTPESPSQHIDAYHFVSVPENQKPGLPRRRSRYLRSPVQQAAIPVHTLADDAAAPMQRWRNSPPATEGASLDAIADAMRHPLRPQSSADSLDSRRIGSRAASTVSSGMSGSSNSTVSATSTSFRNTTSGRVKKRRRPAPPSWNPAEERRFQCTFCCDSFKSKYDWSRHEKSLHLNLQGWRCAPFGGTVMSPVTGRNHCAYCHLADPAPSHLEMHAHGSCQTREHMYTRKDQLIQHLRRVHRVHDVPMINSWKVEMPPVSSRCGFCNAQMHNWSERVDHVAEHFRKGKTMKEWKGEHGFKPEIAARVMDAISPYLIKDELETFTPFSATDRVTSQHIEELQISSNRSTREWGMIEGSTASGGNAKGSSSSFTNEDLMLMTFSELLNSMFQDEAWRMQYGTTDPWECTMADNQDCLKTFGSHRVEGLLETEHFMRGCRERKGDDEYF</sequence>
<dbReference type="InterPro" id="IPR013087">
    <property type="entry name" value="Znf_C2H2_type"/>
</dbReference>
<evidence type="ECO:0000259" key="3">
    <source>
        <dbReference type="PROSITE" id="PS50157"/>
    </source>
</evidence>
<name>A0A9P9REM9_FUSSL</name>
<dbReference type="Proteomes" id="UP000736672">
    <property type="component" value="Unassembled WGS sequence"/>
</dbReference>
<evidence type="ECO:0000256" key="2">
    <source>
        <dbReference type="SAM" id="MobiDB-lite"/>
    </source>
</evidence>
<dbReference type="PROSITE" id="PS50157">
    <property type="entry name" value="ZINC_FINGER_C2H2_2"/>
    <property type="match status" value="1"/>
</dbReference>
<dbReference type="AlphaFoldDB" id="A0A9P9REM9"/>